<keyword evidence="4" id="KW-1185">Reference proteome</keyword>
<dbReference type="EMBL" id="JAJSOF020000013">
    <property type="protein sequence ID" value="KAJ4442762.1"/>
    <property type="molecule type" value="Genomic_DNA"/>
</dbReference>
<dbReference type="Proteomes" id="UP001148838">
    <property type="component" value="Unassembled WGS sequence"/>
</dbReference>
<reference evidence="3 4" key="1">
    <citation type="journal article" date="2022" name="Allergy">
        <title>Genome assembly and annotation of Periplaneta americana reveal a comprehensive cockroach allergen profile.</title>
        <authorList>
            <person name="Wang L."/>
            <person name="Xiong Q."/>
            <person name="Saelim N."/>
            <person name="Wang L."/>
            <person name="Nong W."/>
            <person name="Wan A.T."/>
            <person name="Shi M."/>
            <person name="Liu X."/>
            <person name="Cao Q."/>
            <person name="Hui J.H.L."/>
            <person name="Sookrung N."/>
            <person name="Leung T.F."/>
            <person name="Tungtrongchitr A."/>
            <person name="Tsui S.K.W."/>
        </authorList>
    </citation>
    <scope>NUCLEOTIDE SEQUENCE [LARGE SCALE GENOMIC DNA]</scope>
    <source>
        <strain evidence="3">PWHHKU_190912</strain>
    </source>
</reference>
<sequence length="168" mass="19085">MAGICESGNESPGSLKIPNNEKPEDSAGPHYGQCRTPRRNKSARCNKLPKRMTILMMHDGTTLDEAVSFWLAAPSTREYADILFIYGFCHRNALAAVEYRRRFPNRRVPSRCVFSRAYRMLSETEVRRRCSFFTSGIFSRAKTDHAMFAVFLGKDLSFSSLSDTSQPK</sequence>
<organism evidence="3 4">
    <name type="scientific">Periplaneta americana</name>
    <name type="common">American cockroach</name>
    <name type="synonym">Blatta americana</name>
    <dbReference type="NCBI Taxonomy" id="6978"/>
    <lineage>
        <taxon>Eukaryota</taxon>
        <taxon>Metazoa</taxon>
        <taxon>Ecdysozoa</taxon>
        <taxon>Arthropoda</taxon>
        <taxon>Hexapoda</taxon>
        <taxon>Insecta</taxon>
        <taxon>Pterygota</taxon>
        <taxon>Neoptera</taxon>
        <taxon>Polyneoptera</taxon>
        <taxon>Dictyoptera</taxon>
        <taxon>Blattodea</taxon>
        <taxon>Blattoidea</taxon>
        <taxon>Blattidae</taxon>
        <taxon>Blattinae</taxon>
        <taxon>Periplaneta</taxon>
    </lineage>
</organism>
<evidence type="ECO:0000256" key="1">
    <source>
        <dbReference type="SAM" id="MobiDB-lite"/>
    </source>
</evidence>
<evidence type="ECO:0000313" key="4">
    <source>
        <dbReference type="Proteomes" id="UP001148838"/>
    </source>
</evidence>
<evidence type="ECO:0000313" key="3">
    <source>
        <dbReference type="EMBL" id="KAJ4442762.1"/>
    </source>
</evidence>
<protein>
    <recommendedName>
        <fullName evidence="2">DUF4817 domain-containing protein</fullName>
    </recommendedName>
</protein>
<name>A0ABQ8TA57_PERAM</name>
<dbReference type="InterPro" id="IPR032135">
    <property type="entry name" value="DUF4817"/>
</dbReference>
<feature type="region of interest" description="Disordered" evidence="1">
    <location>
        <begin position="1"/>
        <end position="42"/>
    </location>
</feature>
<feature type="domain" description="DUF4817" evidence="2">
    <location>
        <begin position="75"/>
        <end position="123"/>
    </location>
</feature>
<gene>
    <name evidence="3" type="ORF">ANN_04354</name>
</gene>
<accession>A0ABQ8TA57</accession>
<dbReference type="Pfam" id="PF16087">
    <property type="entry name" value="DUF4817"/>
    <property type="match status" value="1"/>
</dbReference>
<comment type="caution">
    <text evidence="3">The sequence shown here is derived from an EMBL/GenBank/DDBJ whole genome shotgun (WGS) entry which is preliminary data.</text>
</comment>
<proteinExistence type="predicted"/>
<evidence type="ECO:0000259" key="2">
    <source>
        <dbReference type="Pfam" id="PF16087"/>
    </source>
</evidence>